<sequence length="225" mass="24426">MGRVDSAVGRVRSVNVGTPREAPWAGIGRTSIDKAPVAGPVEVGPRGLAGDQVSDTRHHGGRDKAVYAFAREQLDWWTEQLGDPLRDGEFGENLTVEGYDVDAAEIGERWQIGSVLLEVASVRTPCNDFRTWMGRGGHDNRGWVKRFAQHAHPGPYLRVLEPGTLSAGDDLVVVHRPGHGVSVEVMFRALVGEPELLPRLLAVDGLVEEARQRAEAFAAGPGMIR</sequence>
<dbReference type="GO" id="GO:0003824">
    <property type="term" value="F:catalytic activity"/>
    <property type="evidence" value="ECO:0007669"/>
    <property type="project" value="InterPro"/>
</dbReference>
<dbReference type="AlphaFoldDB" id="A0A6L7F2G9"/>
<dbReference type="GO" id="GO:0030151">
    <property type="term" value="F:molybdenum ion binding"/>
    <property type="evidence" value="ECO:0007669"/>
    <property type="project" value="InterPro"/>
</dbReference>
<dbReference type="InterPro" id="IPR052353">
    <property type="entry name" value="Benzoxazolinone_Detox_Enz"/>
</dbReference>
<dbReference type="Gene3D" id="2.40.33.20">
    <property type="entry name" value="PK beta-barrel domain-like"/>
    <property type="match status" value="1"/>
</dbReference>
<dbReference type="PROSITE" id="PS51340">
    <property type="entry name" value="MOSC"/>
    <property type="match status" value="1"/>
</dbReference>
<feature type="domain" description="MOSC" evidence="2">
    <location>
        <begin position="35"/>
        <end position="174"/>
    </location>
</feature>
<reference evidence="3 4" key="1">
    <citation type="submission" date="2019-12" db="EMBL/GenBank/DDBJ databases">
        <authorList>
            <person name="Kun Z."/>
        </authorList>
    </citation>
    <scope>NUCLEOTIDE SEQUENCE [LARGE SCALE GENOMIC DNA]</scope>
    <source>
        <strain evidence="3 4">YIM 123512</strain>
    </source>
</reference>
<dbReference type="EMBL" id="WUEK01000010">
    <property type="protein sequence ID" value="MXG91062.1"/>
    <property type="molecule type" value="Genomic_DNA"/>
</dbReference>
<dbReference type="PANTHER" id="PTHR30212">
    <property type="entry name" value="PROTEIN YIIM"/>
    <property type="match status" value="1"/>
</dbReference>
<feature type="region of interest" description="Disordered" evidence="1">
    <location>
        <begin position="40"/>
        <end position="59"/>
    </location>
</feature>
<dbReference type="Pfam" id="PF03473">
    <property type="entry name" value="MOSC"/>
    <property type="match status" value="1"/>
</dbReference>
<dbReference type="InterPro" id="IPR005302">
    <property type="entry name" value="MoCF_Sase_C"/>
</dbReference>
<evidence type="ECO:0000259" key="2">
    <source>
        <dbReference type="PROSITE" id="PS51340"/>
    </source>
</evidence>
<gene>
    <name evidence="3" type="ORF">GRQ65_16055</name>
</gene>
<evidence type="ECO:0000256" key="1">
    <source>
        <dbReference type="SAM" id="MobiDB-lite"/>
    </source>
</evidence>
<keyword evidence="4" id="KW-1185">Reference proteome</keyword>
<dbReference type="Proteomes" id="UP000473325">
    <property type="component" value="Unassembled WGS sequence"/>
</dbReference>
<dbReference type="GO" id="GO:0030170">
    <property type="term" value="F:pyridoxal phosphate binding"/>
    <property type="evidence" value="ECO:0007669"/>
    <property type="project" value="InterPro"/>
</dbReference>
<protein>
    <submittedName>
        <fullName evidence="3">MOSC domain-containing protein</fullName>
    </submittedName>
</protein>
<dbReference type="InterPro" id="IPR011037">
    <property type="entry name" value="Pyrv_Knase-like_insert_dom_sf"/>
</dbReference>
<organism evidence="3 4">
    <name type="scientific">Nocardioides flavescens</name>
    <dbReference type="NCBI Taxonomy" id="2691959"/>
    <lineage>
        <taxon>Bacteria</taxon>
        <taxon>Bacillati</taxon>
        <taxon>Actinomycetota</taxon>
        <taxon>Actinomycetes</taxon>
        <taxon>Propionibacteriales</taxon>
        <taxon>Nocardioidaceae</taxon>
        <taxon>Nocardioides</taxon>
    </lineage>
</organism>
<dbReference type="SUPFAM" id="SSF50800">
    <property type="entry name" value="PK beta-barrel domain-like"/>
    <property type="match status" value="1"/>
</dbReference>
<dbReference type="PANTHER" id="PTHR30212:SF2">
    <property type="entry name" value="PROTEIN YIIM"/>
    <property type="match status" value="1"/>
</dbReference>
<accession>A0A6L7F2G9</accession>
<evidence type="ECO:0000313" key="4">
    <source>
        <dbReference type="Proteomes" id="UP000473325"/>
    </source>
</evidence>
<name>A0A6L7F2G9_9ACTN</name>
<evidence type="ECO:0000313" key="3">
    <source>
        <dbReference type="EMBL" id="MXG91062.1"/>
    </source>
</evidence>
<comment type="caution">
    <text evidence="3">The sequence shown here is derived from an EMBL/GenBank/DDBJ whole genome shotgun (WGS) entry which is preliminary data.</text>
</comment>
<proteinExistence type="predicted"/>